<dbReference type="Gene3D" id="1.10.287.180">
    <property type="entry name" value="Transcription elongation factor, GreA/GreB, N-terminal domain"/>
    <property type="match status" value="1"/>
</dbReference>
<evidence type="ECO:0000313" key="10">
    <source>
        <dbReference type="Proteomes" id="UP000034140"/>
    </source>
</evidence>
<keyword evidence="9" id="KW-0648">Protein biosynthesis</keyword>
<dbReference type="Gene3D" id="3.10.50.30">
    <property type="entry name" value="Transcription elongation factor, GreA/GreB, C-terminal domain"/>
    <property type="match status" value="1"/>
</dbReference>
<keyword evidence="4" id="KW-0238">DNA-binding</keyword>
<evidence type="ECO:0000259" key="8">
    <source>
        <dbReference type="Pfam" id="PF03449"/>
    </source>
</evidence>
<proteinExistence type="inferred from homology"/>
<dbReference type="PANTHER" id="PTHR30437:SF4">
    <property type="entry name" value="TRANSCRIPTION ELONGATION FACTOR GREA"/>
    <property type="match status" value="1"/>
</dbReference>
<evidence type="ECO:0000256" key="6">
    <source>
        <dbReference type="ARBA" id="ARBA00030776"/>
    </source>
</evidence>
<gene>
    <name evidence="9" type="ORF">UR96_C0003G0012</name>
</gene>
<dbReference type="InterPro" id="IPR022691">
    <property type="entry name" value="Tscrpt_elong_fac_GreA/B_N"/>
</dbReference>
<dbReference type="GO" id="GO:0032784">
    <property type="term" value="P:regulation of DNA-templated transcription elongation"/>
    <property type="evidence" value="ECO:0007669"/>
    <property type="project" value="InterPro"/>
</dbReference>
<dbReference type="PANTHER" id="PTHR30437">
    <property type="entry name" value="TRANSCRIPTION ELONGATION FACTOR GREA"/>
    <property type="match status" value="1"/>
</dbReference>
<keyword evidence="5" id="KW-0804">Transcription</keyword>
<dbReference type="InterPro" id="IPR036953">
    <property type="entry name" value="GreA/GreB_C_sf"/>
</dbReference>
<protein>
    <recommendedName>
        <fullName evidence="2">Transcription elongation factor GreA</fullName>
    </recommendedName>
    <alternativeName>
        <fullName evidence="6">Transcript cleavage factor GreA</fullName>
    </alternativeName>
</protein>
<accession>A0A0G0DV88</accession>
<dbReference type="GO" id="GO:0070063">
    <property type="term" value="F:RNA polymerase binding"/>
    <property type="evidence" value="ECO:0007669"/>
    <property type="project" value="InterPro"/>
</dbReference>
<reference evidence="9 10" key="1">
    <citation type="journal article" date="2015" name="Nature">
        <title>rRNA introns, odd ribosomes, and small enigmatic genomes across a large radiation of phyla.</title>
        <authorList>
            <person name="Brown C.T."/>
            <person name="Hug L.A."/>
            <person name="Thomas B.C."/>
            <person name="Sharon I."/>
            <person name="Castelle C.J."/>
            <person name="Singh A."/>
            <person name="Wilkins M.J."/>
            <person name="Williams K.H."/>
            <person name="Banfield J.F."/>
        </authorList>
    </citation>
    <scope>NUCLEOTIDE SEQUENCE [LARGE SCALE GENOMIC DNA]</scope>
</reference>
<dbReference type="GO" id="GO:0003746">
    <property type="term" value="F:translation elongation factor activity"/>
    <property type="evidence" value="ECO:0007669"/>
    <property type="project" value="UniProtKB-KW"/>
</dbReference>
<dbReference type="SUPFAM" id="SSF46557">
    <property type="entry name" value="GreA transcript cleavage protein, N-terminal domain"/>
    <property type="match status" value="1"/>
</dbReference>
<evidence type="ECO:0000313" key="9">
    <source>
        <dbReference type="EMBL" id="KKP92886.1"/>
    </source>
</evidence>
<dbReference type="InterPro" id="IPR023459">
    <property type="entry name" value="Tscrpt_elong_fac_GreA/B_fam"/>
</dbReference>
<evidence type="ECO:0000256" key="4">
    <source>
        <dbReference type="ARBA" id="ARBA00023125"/>
    </source>
</evidence>
<dbReference type="Pfam" id="PF03449">
    <property type="entry name" value="GreA_GreB_N"/>
    <property type="match status" value="1"/>
</dbReference>
<dbReference type="Pfam" id="PF01272">
    <property type="entry name" value="GreA_GreB"/>
    <property type="match status" value="1"/>
</dbReference>
<feature type="domain" description="Transcription elongation factor GreA/GreB N-terminal" evidence="8">
    <location>
        <begin position="8"/>
        <end position="76"/>
    </location>
</feature>
<evidence type="ECO:0000259" key="7">
    <source>
        <dbReference type="Pfam" id="PF01272"/>
    </source>
</evidence>
<evidence type="ECO:0000256" key="1">
    <source>
        <dbReference type="ARBA" id="ARBA00008213"/>
    </source>
</evidence>
<keyword evidence="9" id="KW-0251">Elongation factor</keyword>
<dbReference type="InterPro" id="IPR001437">
    <property type="entry name" value="Tscrpt_elong_fac_GreA/B_C"/>
</dbReference>
<keyword evidence="3" id="KW-0805">Transcription regulation</keyword>
<dbReference type="EMBL" id="LBRE01000003">
    <property type="protein sequence ID" value="KKP92886.1"/>
    <property type="molecule type" value="Genomic_DNA"/>
</dbReference>
<dbReference type="AlphaFoldDB" id="A0A0G0DV88"/>
<dbReference type="FunFam" id="1.10.287.180:FF:000001">
    <property type="entry name" value="Transcription elongation factor GreA"/>
    <property type="match status" value="1"/>
</dbReference>
<dbReference type="SUPFAM" id="SSF54534">
    <property type="entry name" value="FKBP-like"/>
    <property type="match status" value="1"/>
</dbReference>
<evidence type="ECO:0000256" key="3">
    <source>
        <dbReference type="ARBA" id="ARBA00023015"/>
    </source>
</evidence>
<dbReference type="GO" id="GO:0006354">
    <property type="term" value="P:DNA-templated transcription elongation"/>
    <property type="evidence" value="ECO:0007669"/>
    <property type="project" value="TreeGrafter"/>
</dbReference>
<organism evidence="9 10">
    <name type="scientific">candidate division WS6 bacterium GW2011_GWC1_36_11</name>
    <dbReference type="NCBI Taxonomy" id="1619090"/>
    <lineage>
        <taxon>Bacteria</taxon>
        <taxon>Candidatus Dojkabacteria</taxon>
    </lineage>
</organism>
<comment type="similarity">
    <text evidence="1">Belongs to the GreA/GreB family.</text>
</comment>
<feature type="domain" description="Transcription elongation factor GreA/GreB C-terminal" evidence="7">
    <location>
        <begin position="81"/>
        <end position="151"/>
    </location>
</feature>
<comment type="caution">
    <text evidence="9">The sequence shown here is derived from an EMBL/GenBank/DDBJ whole genome shotgun (WGS) entry which is preliminary data.</text>
</comment>
<dbReference type="GO" id="GO:0003677">
    <property type="term" value="F:DNA binding"/>
    <property type="evidence" value="ECO:0007669"/>
    <property type="project" value="UniProtKB-KW"/>
</dbReference>
<evidence type="ECO:0000256" key="2">
    <source>
        <dbReference type="ARBA" id="ARBA00013729"/>
    </source>
</evidence>
<name>A0A0G0DV88_9BACT</name>
<evidence type="ECO:0000256" key="5">
    <source>
        <dbReference type="ARBA" id="ARBA00023163"/>
    </source>
</evidence>
<dbReference type="InterPro" id="IPR036805">
    <property type="entry name" value="Tscrpt_elong_fac_GreA/B_N_sf"/>
</dbReference>
<dbReference type="PIRSF" id="PIRSF006092">
    <property type="entry name" value="GreA_GreB"/>
    <property type="match status" value="1"/>
</dbReference>
<sequence>MTQNIYQTTLSGFKKLKDELVKRETELRSKIADTINEMRNQGDLKENDGYAMALESQYVNEERILELKEKIKTTKIVKDKRKDIVGVGDIVTLKNGKTVKYEITGEDDANPLEGKISYLSPIGKAIMGKKLNAKIIISTPAGNTEYTIEAIA</sequence>
<dbReference type="Proteomes" id="UP000034140">
    <property type="component" value="Unassembled WGS sequence"/>
</dbReference>